<protein>
    <submittedName>
        <fullName evidence="6">DUF3734 domain-containing protein</fullName>
    </submittedName>
</protein>
<dbReference type="InterPro" id="IPR021095">
    <property type="entry name" value="DUF3734"/>
</dbReference>
<feature type="short sequence motif" description="GXGXXG" evidence="4">
    <location>
        <begin position="31"/>
        <end position="36"/>
    </location>
</feature>
<dbReference type="RefSeq" id="WP_220380506.1">
    <property type="nucleotide sequence ID" value="NZ_CP080544.1"/>
</dbReference>
<feature type="active site" description="Proton acceptor" evidence="4">
    <location>
        <position position="232"/>
    </location>
</feature>
<evidence type="ECO:0000313" key="7">
    <source>
        <dbReference type="Proteomes" id="UP000824755"/>
    </source>
</evidence>
<dbReference type="Pfam" id="PF12536">
    <property type="entry name" value="DUF3734"/>
    <property type="match status" value="1"/>
</dbReference>
<feature type="active site" description="Nucleophile" evidence="4">
    <location>
        <position position="60"/>
    </location>
</feature>
<evidence type="ECO:0000259" key="5">
    <source>
        <dbReference type="PROSITE" id="PS51635"/>
    </source>
</evidence>
<feature type="domain" description="PNPLA" evidence="5">
    <location>
        <begin position="27"/>
        <end position="245"/>
    </location>
</feature>
<evidence type="ECO:0000313" key="6">
    <source>
        <dbReference type="EMBL" id="QYR53699.1"/>
    </source>
</evidence>
<keyword evidence="2 4" id="KW-0442">Lipid degradation</keyword>
<keyword evidence="7" id="KW-1185">Reference proteome</keyword>
<proteinExistence type="predicted"/>
<dbReference type="EMBL" id="CP080544">
    <property type="protein sequence ID" value="QYR53699.1"/>
    <property type="molecule type" value="Genomic_DNA"/>
</dbReference>
<dbReference type="Pfam" id="PF01734">
    <property type="entry name" value="Patatin"/>
    <property type="match status" value="1"/>
</dbReference>
<keyword evidence="3 4" id="KW-0443">Lipid metabolism</keyword>
<evidence type="ECO:0000256" key="2">
    <source>
        <dbReference type="ARBA" id="ARBA00022963"/>
    </source>
</evidence>
<dbReference type="InterPro" id="IPR002641">
    <property type="entry name" value="PNPLA_dom"/>
</dbReference>
<keyword evidence="1 4" id="KW-0378">Hydrolase</keyword>
<evidence type="ECO:0000256" key="4">
    <source>
        <dbReference type="PROSITE-ProRule" id="PRU01161"/>
    </source>
</evidence>
<gene>
    <name evidence="6" type="ORF">H8L67_04210</name>
</gene>
<dbReference type="PANTHER" id="PTHR14226:SF57">
    <property type="entry name" value="BLR7027 PROTEIN"/>
    <property type="match status" value="1"/>
</dbReference>
<dbReference type="InterPro" id="IPR050301">
    <property type="entry name" value="NTE"/>
</dbReference>
<name>A0ABX8WSA7_9GAMM</name>
<dbReference type="Proteomes" id="UP000824755">
    <property type="component" value="Chromosome"/>
</dbReference>
<sequence length="406" mass="45256">MAGTSTKHEERLQRIRAAAADYPTIALVLQGGGALGAYQCGVYEGLAEAGVMPNWLAGISIGAINAAIIAGNPAEERIPQLRRFWEQVSQPGEALAMPATYIRSLLSAMPQTDFTHAWAAALSAGAAMLNGQSGFFESRPISPFLSLSGGEAATSFYDTSSLKLTLERCVDFDRINHKDSCRLTVGAAEVTTGNFRYFDSRKTRMTPEHIMASGALPPAFPAIEIDGVAYWDGGLISNTPLEYVLDLWPREDTLALQVDLWSARGPMPTTMLEVLERQKDIQYSSRTRHGTDMVARTQHLRTALGDLIQRLPDRKVPDELKDALAPWLDDRVFNIVHFIYQAKSHEENFKDYAFGRFAMHEHWESGLRDTRMTLEHPEFLKLPDRRKGYAVHDVHRMAEQPQVKLV</sequence>
<dbReference type="SUPFAM" id="SSF52151">
    <property type="entry name" value="FabD/lysophospholipase-like"/>
    <property type="match status" value="1"/>
</dbReference>
<dbReference type="Gene3D" id="3.40.1090.10">
    <property type="entry name" value="Cytosolic phospholipase A2 catalytic domain"/>
    <property type="match status" value="2"/>
</dbReference>
<dbReference type="PANTHER" id="PTHR14226">
    <property type="entry name" value="NEUROPATHY TARGET ESTERASE/SWISS CHEESE D.MELANOGASTER"/>
    <property type="match status" value="1"/>
</dbReference>
<feature type="short sequence motif" description="GXSXG" evidence="4">
    <location>
        <begin position="58"/>
        <end position="62"/>
    </location>
</feature>
<dbReference type="PROSITE" id="PS51635">
    <property type="entry name" value="PNPLA"/>
    <property type="match status" value="1"/>
</dbReference>
<evidence type="ECO:0000256" key="1">
    <source>
        <dbReference type="ARBA" id="ARBA00022801"/>
    </source>
</evidence>
<feature type="short sequence motif" description="DGA/G" evidence="4">
    <location>
        <begin position="232"/>
        <end position="234"/>
    </location>
</feature>
<accession>A0ABX8WSA7</accession>
<dbReference type="InterPro" id="IPR016035">
    <property type="entry name" value="Acyl_Trfase/lysoPLipase"/>
</dbReference>
<reference evidence="6 7" key="1">
    <citation type="submission" date="2021-08" db="EMBL/GenBank/DDBJ databases">
        <title>Lysobacter sp. strain CJ11 Genome sequencing and assembly.</title>
        <authorList>
            <person name="Kim I."/>
        </authorList>
    </citation>
    <scope>NUCLEOTIDE SEQUENCE [LARGE SCALE GENOMIC DNA]</scope>
    <source>
        <strain evidence="6 7">CJ11</strain>
    </source>
</reference>
<evidence type="ECO:0000256" key="3">
    <source>
        <dbReference type="ARBA" id="ARBA00023098"/>
    </source>
</evidence>
<organism evidence="6 7">
    <name type="scientific">Lysobacter soyae</name>
    <dbReference type="NCBI Taxonomy" id="2764185"/>
    <lineage>
        <taxon>Bacteria</taxon>
        <taxon>Pseudomonadati</taxon>
        <taxon>Pseudomonadota</taxon>
        <taxon>Gammaproteobacteria</taxon>
        <taxon>Lysobacterales</taxon>
        <taxon>Lysobacteraceae</taxon>
        <taxon>Lysobacter</taxon>
    </lineage>
</organism>